<gene>
    <name evidence="1" type="ordered locus">Nitsa_0606</name>
</gene>
<evidence type="ECO:0000313" key="2">
    <source>
        <dbReference type="Proteomes" id="UP000008633"/>
    </source>
</evidence>
<sequence length="282" mass="33146">MFEKSDNEIIQIIQKYINIIREILEREKLEEEAIKLEYITKTEIVPHDFFSDKNGKVSSCDKENIILFKDFGTPIVLFNDLKNSTKLVEELECKNELCIYAIYMYYSSKMLGDILDVLNGKMVECTGDGNYSIFLEDEIQKSIIPQSIYFFHSLKDIYDSANFIKIKDYILNFDTDEVKYIYPWICDYQPHQIFKRQYFIRVLSNQNKISNIIRVLFFHIYAIFNIEVNTILENRIKQKFLTRIGCKQGLCKISRIDINGHIKQDKLIGSVVHQAAHQASGK</sequence>
<proteinExistence type="predicted"/>
<keyword evidence="2" id="KW-1185">Reference proteome</keyword>
<dbReference type="AlphaFoldDB" id="E6X1E1"/>
<dbReference type="KEGG" id="nsa:Nitsa_0606"/>
<dbReference type="HOGENOM" id="CLU_986357_0_0_7"/>
<evidence type="ECO:0000313" key="1">
    <source>
        <dbReference type="EMBL" id="ADV45874.1"/>
    </source>
</evidence>
<dbReference type="Proteomes" id="UP000008633">
    <property type="component" value="Chromosome"/>
</dbReference>
<dbReference type="STRING" id="749222.Nitsa_0606"/>
<accession>E6X1E1</accession>
<name>E6X1E1_NITSE</name>
<dbReference type="RefSeq" id="WP_013553570.1">
    <property type="nucleotide sequence ID" value="NC_014935.1"/>
</dbReference>
<reference evidence="1 2" key="1">
    <citation type="journal article" date="2011" name="Stand. Genomic Sci.">
        <title>Complete genome sequence of Nitratifractor salsuginis type strain (E9I37-1).</title>
        <authorList>
            <person name="Anderson I."/>
            <person name="Sikorski J."/>
            <person name="Zeytun A."/>
            <person name="Nolan M."/>
            <person name="Lapidus A."/>
            <person name="Lucas S."/>
            <person name="Hammon N."/>
            <person name="Deshpande S."/>
            <person name="Cheng J.F."/>
            <person name="Tapia R."/>
            <person name="Han C."/>
            <person name="Goodwin L."/>
            <person name="Pitluck S."/>
            <person name="Liolios K."/>
            <person name="Pagani I."/>
            <person name="Ivanova N."/>
            <person name="Huntemann M."/>
            <person name="Mavromatis K."/>
            <person name="Ovchinikova G."/>
            <person name="Pati A."/>
            <person name="Chen A."/>
            <person name="Palaniappan K."/>
            <person name="Land M."/>
            <person name="Hauser L."/>
            <person name="Brambilla E.M."/>
            <person name="Ngatchou-Djao O.D."/>
            <person name="Rohde M."/>
            <person name="Tindall B.J."/>
            <person name="Goker M."/>
            <person name="Detter J.C."/>
            <person name="Woyke T."/>
            <person name="Bristow J."/>
            <person name="Eisen J.A."/>
            <person name="Markowitz V."/>
            <person name="Hugenholtz P."/>
            <person name="Klenk H.P."/>
            <person name="Kyrpides N.C."/>
        </authorList>
    </citation>
    <scope>NUCLEOTIDE SEQUENCE [LARGE SCALE GENOMIC DNA]</scope>
    <source>
        <strain evidence="2">DSM 16511 / JCM 12458 / E9I37-1</strain>
    </source>
</reference>
<reference evidence="2" key="2">
    <citation type="submission" date="2011-01" db="EMBL/GenBank/DDBJ databases">
        <title>The complete genome of Nitratifractor salsuginis DSM 16511.</title>
        <authorList>
            <consortium name="US DOE Joint Genome Institute (JGI-PGF)"/>
            <person name="Lucas S."/>
            <person name="Copeland A."/>
            <person name="Lapidus A."/>
            <person name="Bruce D."/>
            <person name="Goodwin L."/>
            <person name="Pitluck S."/>
            <person name="Kyrpides N."/>
            <person name="Mavromatis K."/>
            <person name="Ivanova N."/>
            <person name="Mikhailova N."/>
            <person name="Zeytun A."/>
            <person name="Detter J.C."/>
            <person name="Tapia R."/>
            <person name="Han C."/>
            <person name="Land M."/>
            <person name="Hauser L."/>
            <person name="Markowitz V."/>
            <person name="Cheng J.-F."/>
            <person name="Hugenholtz P."/>
            <person name="Woyke T."/>
            <person name="Wu D."/>
            <person name="Tindall B."/>
            <person name="Schuetze A."/>
            <person name="Brambilla E."/>
            <person name="Klenk H.-P."/>
            <person name="Eisen J.A."/>
        </authorList>
    </citation>
    <scope>NUCLEOTIDE SEQUENCE [LARGE SCALE GENOMIC DNA]</scope>
    <source>
        <strain evidence="2">DSM 16511 / JCM 12458 / E9I37-1</strain>
    </source>
</reference>
<organism evidence="1 2">
    <name type="scientific">Nitratifractor salsuginis (strain DSM 16511 / JCM 12458 / E9I37-1)</name>
    <dbReference type="NCBI Taxonomy" id="749222"/>
    <lineage>
        <taxon>Bacteria</taxon>
        <taxon>Pseudomonadati</taxon>
        <taxon>Campylobacterota</taxon>
        <taxon>Epsilonproteobacteria</taxon>
        <taxon>Campylobacterales</taxon>
        <taxon>Sulfurovaceae</taxon>
        <taxon>Nitratifractor</taxon>
    </lineage>
</organism>
<dbReference type="EMBL" id="CP002452">
    <property type="protein sequence ID" value="ADV45874.1"/>
    <property type="molecule type" value="Genomic_DNA"/>
</dbReference>
<protein>
    <submittedName>
        <fullName evidence="1">Uncharacterized protein</fullName>
    </submittedName>
</protein>